<dbReference type="CDD" id="cd00117">
    <property type="entry name" value="TFP"/>
    <property type="match status" value="1"/>
</dbReference>
<keyword evidence="5" id="KW-1185">Reference proteome</keyword>
<reference evidence="4" key="2">
    <citation type="submission" date="2025-09" db="UniProtKB">
        <authorList>
            <consortium name="Ensembl"/>
        </authorList>
    </citation>
    <scope>IDENTIFICATION</scope>
</reference>
<dbReference type="InterPro" id="IPR016054">
    <property type="entry name" value="LY6_UPA_recep-like"/>
</dbReference>
<dbReference type="KEGG" id="cpic:101936860"/>
<evidence type="ECO:0000256" key="2">
    <source>
        <dbReference type="ARBA" id="ARBA00022525"/>
    </source>
</evidence>
<dbReference type="Proteomes" id="UP000694380">
    <property type="component" value="Unplaced"/>
</dbReference>
<feature type="domain" description="UPAR/Ly6" evidence="3">
    <location>
        <begin position="19"/>
        <end position="104"/>
    </location>
</feature>
<gene>
    <name evidence="4" type="primary">LOC101936860</name>
</gene>
<comment type="subcellular location">
    <subcellularLocation>
        <location evidence="1">Secreted</location>
    </subcellularLocation>
</comment>
<reference evidence="4" key="1">
    <citation type="submission" date="2025-08" db="UniProtKB">
        <authorList>
            <consortium name="Ensembl"/>
        </authorList>
    </citation>
    <scope>IDENTIFICATION</scope>
</reference>
<dbReference type="GeneID" id="101936860"/>
<dbReference type="PANTHER" id="PTHR20914">
    <property type="entry name" value="LY6/PLAUR DOMAIN-CONTAINING PROTEIN 8"/>
    <property type="match status" value="1"/>
</dbReference>
<dbReference type="Pfam" id="PF00021">
    <property type="entry name" value="UPAR_LY6"/>
    <property type="match status" value="2"/>
</dbReference>
<proteinExistence type="predicted"/>
<dbReference type="SUPFAM" id="SSF57302">
    <property type="entry name" value="Snake toxin-like"/>
    <property type="match status" value="2"/>
</dbReference>
<sequence length="220" mass="23034">MGELLGLCVLAALLGTGGAISCYNCTSSEGYNCTTNQATCTSAVNSCITIARDEEQGDEDKEKTVYEKKCNSDDRLCNQFYGLTAGAYRLRWNSTCCRADSCNVPEITLQPSSGVPNGLRCRSCFARGSDVCVPTEVLNCTGLQTRCIQFAATAGAGFEGLRVAFMGCATRSLCDVGAVALFASQPQAVLKTNLCSAAGAARGGLPLLSLGGLLLWALHP</sequence>
<dbReference type="InterPro" id="IPR045860">
    <property type="entry name" value="Snake_toxin-like_sf"/>
</dbReference>
<dbReference type="GeneTree" id="ENSGT00940000163304"/>
<protein>
    <recommendedName>
        <fullName evidence="3">UPAR/Ly6 domain-containing protein</fullName>
    </recommendedName>
</protein>
<dbReference type="GO" id="GO:0030154">
    <property type="term" value="P:cell differentiation"/>
    <property type="evidence" value="ECO:0007669"/>
    <property type="project" value="UniProtKB-ARBA"/>
</dbReference>
<dbReference type="OrthoDB" id="9907178at2759"/>
<dbReference type="Gene3D" id="2.10.60.10">
    <property type="entry name" value="CD59"/>
    <property type="match status" value="2"/>
</dbReference>
<evidence type="ECO:0000259" key="3">
    <source>
        <dbReference type="Pfam" id="PF00021"/>
    </source>
</evidence>
<evidence type="ECO:0000256" key="1">
    <source>
        <dbReference type="ARBA" id="ARBA00004613"/>
    </source>
</evidence>
<dbReference type="GO" id="GO:0005576">
    <property type="term" value="C:extracellular region"/>
    <property type="evidence" value="ECO:0007669"/>
    <property type="project" value="UniProtKB-SubCell"/>
</dbReference>
<dbReference type="CDD" id="cd23572">
    <property type="entry name" value="TFP_LU_ECD_PINLYP_rpt2"/>
    <property type="match status" value="1"/>
</dbReference>
<evidence type="ECO:0000313" key="4">
    <source>
        <dbReference type="Ensembl" id="ENSCPBP00000017957.1"/>
    </source>
</evidence>
<keyword evidence="2" id="KW-0964">Secreted</keyword>
<dbReference type="PANTHER" id="PTHR20914:SF9">
    <property type="entry name" value="COILED, ISOFORM A"/>
    <property type="match status" value="1"/>
</dbReference>
<organism evidence="4 5">
    <name type="scientific">Chrysemys picta bellii</name>
    <name type="common">Western painted turtle</name>
    <name type="synonym">Emys bellii</name>
    <dbReference type="NCBI Taxonomy" id="8478"/>
    <lineage>
        <taxon>Eukaryota</taxon>
        <taxon>Metazoa</taxon>
        <taxon>Chordata</taxon>
        <taxon>Craniata</taxon>
        <taxon>Vertebrata</taxon>
        <taxon>Euteleostomi</taxon>
        <taxon>Archelosauria</taxon>
        <taxon>Testudinata</taxon>
        <taxon>Testudines</taxon>
        <taxon>Cryptodira</taxon>
        <taxon>Durocryptodira</taxon>
        <taxon>Testudinoidea</taxon>
        <taxon>Emydidae</taxon>
        <taxon>Chrysemys</taxon>
    </lineage>
</organism>
<feature type="domain" description="UPAR/Ly6" evidence="3">
    <location>
        <begin position="117"/>
        <end position="176"/>
    </location>
</feature>
<dbReference type="Ensembl" id="ENSCPBT00000021223.1">
    <property type="protein sequence ID" value="ENSCPBP00000017957.1"/>
    <property type="gene ID" value="ENSCPBG00000013132.1"/>
</dbReference>
<accession>A0A8C3HHB2</accession>
<name>A0A8C3HHB2_CHRPI</name>
<evidence type="ECO:0000313" key="5">
    <source>
        <dbReference type="Proteomes" id="UP000694380"/>
    </source>
</evidence>
<dbReference type="AlphaFoldDB" id="A0A8C3HHB2"/>
<dbReference type="OMA" id="VECTACY"/>
<dbReference type="InterPro" id="IPR050918">
    <property type="entry name" value="CNF-like_PLA2_Inhibitor"/>
</dbReference>